<dbReference type="SUPFAM" id="SSF50129">
    <property type="entry name" value="GroES-like"/>
    <property type="match status" value="1"/>
</dbReference>
<dbReference type="EMBL" id="MU790512">
    <property type="protein sequence ID" value="KAJ4001210.1"/>
    <property type="molecule type" value="Genomic_DNA"/>
</dbReference>
<dbReference type="PANTHER" id="PTHR45348:SF2">
    <property type="entry name" value="ZINC-TYPE ALCOHOL DEHYDROGENASE-LIKE PROTEIN C2E1P3.01"/>
    <property type="match status" value="1"/>
</dbReference>
<dbReference type="InterPro" id="IPR011032">
    <property type="entry name" value="GroES-like_sf"/>
</dbReference>
<sequence length="370" mass="40512">MIPLHMKAVVKIREGEVRLETVEVPKPGLGQVLVQVFAAAQNPSDCLFSPLLIPYYASDNKPLFVGMKLERSWPEHDVIVGHDFAGVIQELGPDVSSEFRKVGQRVAGFLNACVSVEDGGTFAEYCVADAMMLVDLPDSMSFESASTIGLAAFTACQLLWQNQKLPTPLDASRYSFPILVWGGASAVGQYVVQLAKQSGLQVITTASPQNHKLLKKLGADVVFDYRDPEVVAKIRAFCGGKQLNVAIDCVSVDRSVTLVTDCVEDCEGSYIALVLPVEIKAKHIKSDFTYVYTLLGKSISGKYTYPAIPEHYELGRWSATLLSHLAKKGVLSTIPTRVVPNGLADAQYWINYQEEGKVHAEKIVYRVDPS</sequence>
<comment type="caution">
    <text evidence="2">The sequence shown here is derived from an EMBL/GenBank/DDBJ whole genome shotgun (WGS) entry which is preliminary data.</text>
</comment>
<dbReference type="InterPro" id="IPR013149">
    <property type="entry name" value="ADH-like_C"/>
</dbReference>
<keyword evidence="3" id="KW-1185">Reference proteome</keyword>
<reference evidence="2" key="1">
    <citation type="submission" date="2022-08" db="EMBL/GenBank/DDBJ databases">
        <authorList>
            <consortium name="DOE Joint Genome Institute"/>
            <person name="Min B."/>
            <person name="Riley R."/>
            <person name="Sierra-Patev S."/>
            <person name="Naranjo-Ortiz M."/>
            <person name="Looney B."/>
            <person name="Konkel Z."/>
            <person name="Slot J.C."/>
            <person name="Sakamoto Y."/>
            <person name="Steenwyk J.L."/>
            <person name="Rokas A."/>
            <person name="Carro J."/>
            <person name="Camarero S."/>
            <person name="Ferreira P."/>
            <person name="Molpeceres G."/>
            <person name="Ruiz-Duenas F.J."/>
            <person name="Serrano A."/>
            <person name="Henrissat B."/>
            <person name="Drula E."/>
            <person name="Hughes K.W."/>
            <person name="Mata J.L."/>
            <person name="Ishikawa N.K."/>
            <person name="Vargas-Isla R."/>
            <person name="Ushijima S."/>
            <person name="Smith C.A."/>
            <person name="Ahrendt S."/>
            <person name="Andreopoulos W."/>
            <person name="He G."/>
            <person name="Labutti K."/>
            <person name="Lipzen A."/>
            <person name="Ng V."/>
            <person name="Sandor L."/>
            <person name="Barry K."/>
            <person name="Martinez A.T."/>
            <person name="Xiao Y."/>
            <person name="Gibbons J.G."/>
            <person name="Terashima K."/>
            <person name="Hibbett D.S."/>
            <person name="Grigoriev I.V."/>
        </authorList>
    </citation>
    <scope>NUCLEOTIDE SEQUENCE</scope>
    <source>
        <strain evidence="2">TFB10827</strain>
    </source>
</reference>
<accession>A0ABQ8QRR8</accession>
<dbReference type="Gene3D" id="3.90.180.10">
    <property type="entry name" value="Medium-chain alcohol dehydrogenases, catalytic domain"/>
    <property type="match status" value="1"/>
</dbReference>
<organism evidence="2 3">
    <name type="scientific">Lentinula boryana</name>
    <dbReference type="NCBI Taxonomy" id="40481"/>
    <lineage>
        <taxon>Eukaryota</taxon>
        <taxon>Fungi</taxon>
        <taxon>Dikarya</taxon>
        <taxon>Basidiomycota</taxon>
        <taxon>Agaricomycotina</taxon>
        <taxon>Agaricomycetes</taxon>
        <taxon>Agaricomycetidae</taxon>
        <taxon>Agaricales</taxon>
        <taxon>Marasmiineae</taxon>
        <taxon>Omphalotaceae</taxon>
        <taxon>Lentinula</taxon>
    </lineage>
</organism>
<evidence type="ECO:0000259" key="1">
    <source>
        <dbReference type="SMART" id="SM00829"/>
    </source>
</evidence>
<dbReference type="InterPro" id="IPR036291">
    <property type="entry name" value="NAD(P)-bd_dom_sf"/>
</dbReference>
<dbReference type="Gene3D" id="3.40.50.720">
    <property type="entry name" value="NAD(P)-binding Rossmann-like Domain"/>
    <property type="match status" value="1"/>
</dbReference>
<dbReference type="CDD" id="cd08249">
    <property type="entry name" value="enoyl_reductase_like"/>
    <property type="match status" value="1"/>
</dbReference>
<dbReference type="Proteomes" id="UP001163828">
    <property type="component" value="Unassembled WGS sequence"/>
</dbReference>
<dbReference type="Pfam" id="PF00107">
    <property type="entry name" value="ADH_zinc_N"/>
    <property type="match status" value="1"/>
</dbReference>
<gene>
    <name evidence="2" type="ORF">F5050DRAFT_94721</name>
</gene>
<protein>
    <submittedName>
        <fullName evidence="2">Dehydrogenase</fullName>
    </submittedName>
</protein>
<proteinExistence type="predicted"/>
<dbReference type="InterPro" id="IPR020843">
    <property type="entry name" value="ER"/>
</dbReference>
<dbReference type="SUPFAM" id="SSF51735">
    <property type="entry name" value="NAD(P)-binding Rossmann-fold domains"/>
    <property type="match status" value="1"/>
</dbReference>
<name>A0ABQ8QRR8_9AGAR</name>
<dbReference type="Pfam" id="PF08240">
    <property type="entry name" value="ADH_N"/>
    <property type="match status" value="1"/>
</dbReference>
<dbReference type="InterPro" id="IPR047122">
    <property type="entry name" value="Trans-enoyl_RdTase-like"/>
</dbReference>
<dbReference type="PANTHER" id="PTHR45348">
    <property type="entry name" value="HYPOTHETICAL OXIDOREDUCTASE (EUROFUNG)"/>
    <property type="match status" value="1"/>
</dbReference>
<dbReference type="SMART" id="SM00829">
    <property type="entry name" value="PKS_ER"/>
    <property type="match status" value="1"/>
</dbReference>
<feature type="domain" description="Enoyl reductase (ER)" evidence="1">
    <location>
        <begin position="15"/>
        <end position="365"/>
    </location>
</feature>
<dbReference type="InterPro" id="IPR013154">
    <property type="entry name" value="ADH-like_N"/>
</dbReference>
<evidence type="ECO:0000313" key="3">
    <source>
        <dbReference type="Proteomes" id="UP001163828"/>
    </source>
</evidence>
<evidence type="ECO:0000313" key="2">
    <source>
        <dbReference type="EMBL" id="KAJ4001210.1"/>
    </source>
</evidence>